<dbReference type="InterPro" id="IPR003595">
    <property type="entry name" value="Tyr_Pase_cat"/>
</dbReference>
<dbReference type="PANTHER" id="PTHR19134:SF449">
    <property type="entry name" value="TYROSINE-PROTEIN PHOSPHATASE 1"/>
    <property type="match status" value="1"/>
</dbReference>
<evidence type="ECO:0000313" key="3">
    <source>
        <dbReference type="EMBL" id="ACE75371.1"/>
    </source>
</evidence>
<evidence type="ECO:0000259" key="2">
    <source>
        <dbReference type="PROSITE" id="PS50056"/>
    </source>
</evidence>
<dbReference type="InterPro" id="IPR000242">
    <property type="entry name" value="PTP_cat"/>
</dbReference>
<dbReference type="Gene3D" id="3.90.190.10">
    <property type="entry name" value="Protein tyrosine phosphatase superfamily"/>
    <property type="match status" value="1"/>
</dbReference>
<organism evidence="3">
    <name type="scientific">Glyptapanteles indiensis</name>
    <name type="common">Parasitoid wasp</name>
    <dbReference type="NCBI Taxonomy" id="92994"/>
    <lineage>
        <taxon>Eukaryota</taxon>
        <taxon>Metazoa</taxon>
        <taxon>Ecdysozoa</taxon>
        <taxon>Arthropoda</taxon>
        <taxon>Hexapoda</taxon>
        <taxon>Insecta</taxon>
        <taxon>Pterygota</taxon>
        <taxon>Neoptera</taxon>
        <taxon>Endopterygota</taxon>
        <taxon>Hymenoptera</taxon>
        <taxon>Apocrita</taxon>
        <taxon>Ichneumonoidea</taxon>
        <taxon>Braconidae</taxon>
        <taxon>Microgastrinae</taxon>
        <taxon>Glyptapanteles</taxon>
    </lineage>
</organism>
<dbReference type="SMART" id="SM00404">
    <property type="entry name" value="PTPc_motif"/>
    <property type="match status" value="1"/>
</dbReference>
<dbReference type="GO" id="GO:0048666">
    <property type="term" value="P:neuron development"/>
    <property type="evidence" value="ECO:0007669"/>
    <property type="project" value="UniProtKB-ARBA"/>
</dbReference>
<feature type="domain" description="Tyrosine-protein phosphatase" evidence="1">
    <location>
        <begin position="23"/>
        <end position="279"/>
    </location>
</feature>
<gene>
    <name evidence="3" type="ORF">GIP_L5_0110</name>
</gene>
<proteinExistence type="predicted"/>
<evidence type="ECO:0000259" key="1">
    <source>
        <dbReference type="PROSITE" id="PS50055"/>
    </source>
</evidence>
<name>B7S8Z6_GLYIN</name>
<dbReference type="CDD" id="cd00047">
    <property type="entry name" value="PTPc"/>
    <property type="match status" value="1"/>
</dbReference>
<dbReference type="GO" id="GO:0004725">
    <property type="term" value="F:protein tyrosine phosphatase activity"/>
    <property type="evidence" value="ECO:0007669"/>
    <property type="project" value="InterPro"/>
</dbReference>
<dbReference type="PROSITE" id="PS50056">
    <property type="entry name" value="TYR_PHOSPHATASE_2"/>
    <property type="match status" value="1"/>
</dbReference>
<dbReference type="AlphaFoldDB" id="B7S8Z6"/>
<dbReference type="GO" id="GO:0009653">
    <property type="term" value="P:anatomical structure morphogenesis"/>
    <property type="evidence" value="ECO:0007669"/>
    <property type="project" value="UniProtKB-ARBA"/>
</dbReference>
<dbReference type="PANTHER" id="PTHR19134">
    <property type="entry name" value="RECEPTOR-TYPE TYROSINE-PROTEIN PHOSPHATASE"/>
    <property type="match status" value="1"/>
</dbReference>
<dbReference type="Pfam" id="PF00102">
    <property type="entry name" value="Y_phosphatase"/>
    <property type="match status" value="1"/>
</dbReference>
<dbReference type="InterPro" id="IPR000387">
    <property type="entry name" value="Tyr_Pase_dom"/>
</dbReference>
<dbReference type="PRINTS" id="PR00700">
    <property type="entry name" value="PRTYPHPHTASE"/>
</dbReference>
<protein>
    <submittedName>
        <fullName evidence="3">Protein tyrosine phosphatase</fullName>
    </submittedName>
</protein>
<feature type="domain" description="Tyrosine specific protein phosphatases" evidence="2">
    <location>
        <begin position="184"/>
        <end position="257"/>
    </location>
</feature>
<dbReference type="SUPFAM" id="SSF52799">
    <property type="entry name" value="(Phosphotyrosine protein) phosphatases II"/>
    <property type="match status" value="1"/>
</dbReference>
<dbReference type="InterPro" id="IPR029021">
    <property type="entry name" value="Prot-tyrosine_phosphatase-like"/>
</dbReference>
<dbReference type="EMBL" id="EF710656">
    <property type="protein sequence ID" value="ACE75371.1"/>
    <property type="molecule type" value="Genomic_DNA"/>
</dbReference>
<reference evidence="3" key="1">
    <citation type="submission" date="2007-06" db="EMBL/GenBank/DDBJ databases">
        <title>Bracovirus Evolution: Comparative Genomics of Multiple Viral and Proviral Genomes.</title>
        <authorList>
            <person name="Desjardins C.A."/>
            <person name="Gundersen-Rindal D.E."/>
            <person name="Hostetler J.B."/>
            <person name="Tallon L.J."/>
            <person name="Utterback T.R."/>
            <person name="Fuester R.W."/>
            <person name="Schatz M.C."/>
            <person name="Pedroni M.J."/>
            <person name="Fadrosh D.W."/>
            <person name="Haas B.J."/>
            <person name="Toms B.S."/>
            <person name="Chen D."/>
            <person name="Nene V."/>
        </authorList>
    </citation>
    <scope>NUCLEOTIDE SEQUENCE</scope>
</reference>
<accession>B7S8Z6</accession>
<dbReference type="InterPro" id="IPR050348">
    <property type="entry name" value="Protein-Tyr_Phosphatase"/>
</dbReference>
<sequence length="319" mass="36739">MASNLLRTYGVTEFLQRTTHPNYIEIISQEYSSIPGALITGTGEKFKESRSNNENQFQTIYKEDSINTIPVDGFDLNGKFIVTEQPTESTLNSFWNMVVSTNSHVIVMLSDVEEELRPTSIPYLSSNQINTIFKDFIVTQKEINLEKNYTETVLNITYTGTGHSQIVHHFKYWNWPKCGFPEEKEFLKFLLVINKKYQDFHLEEVIDSGIWAGPILVHGKAGTGRTATFCAIDTCLNQLVCKETISVQPVVVKIRDQMRNFSLPDVSQYIFIHHVLCNFLKNIRSNLEAFFQLRSFYTARDLYLSYHPRGNYLSISLVN</sequence>
<dbReference type="PROSITE" id="PS50055">
    <property type="entry name" value="TYR_PHOSPHATASE_PTP"/>
    <property type="match status" value="1"/>
</dbReference>
<dbReference type="SMART" id="SM00194">
    <property type="entry name" value="PTPc"/>
    <property type="match status" value="1"/>
</dbReference>